<gene>
    <name evidence="1" type="ORF">OG398_33715</name>
</gene>
<dbReference type="AlphaFoldDB" id="A0AAU2VYT8"/>
<accession>A0AAU2VYT8</accession>
<sequence length="342" mass="37465">MQLITEYAMPSELSGYARAAIRDREENAFTLSRWLPSDTIEDLEYRFETGGGGLTEAANYRAYDASSDIGVREGGARASGELPPISRKMPVSEYEQLRMRNTGTMHADIRDKIFGDTETLVRAIAARVELARGEALFSSTVTLNENNVFGAVDFGRLASHMTSTEVDWIDTETSTPFDDFQLWADLMVDDTGNAPKWALMPSRIARALRSNAQLCRMSTTDYNAPSVLSLAELNALLSKHELPQVTTYDARVVFQGTAQRITPADKIALLPEPGDELGKTLWGVPVEANDERYGLASGEQGGAYVGNYKTEDPQTVWTRATSIVLPVVANPNLSLTAKVTGI</sequence>
<dbReference type="Gene3D" id="3.90.1690.10">
    <property type="entry name" value="phage-related protein like domain"/>
    <property type="match status" value="1"/>
</dbReference>
<organism evidence="1">
    <name type="scientific">Streptomyces sp. NBC_00008</name>
    <dbReference type="NCBI Taxonomy" id="2903610"/>
    <lineage>
        <taxon>Bacteria</taxon>
        <taxon>Bacillati</taxon>
        <taxon>Actinomycetota</taxon>
        <taxon>Actinomycetes</taxon>
        <taxon>Kitasatosporales</taxon>
        <taxon>Streptomycetaceae</taxon>
        <taxon>Streptomyces</taxon>
    </lineage>
</organism>
<protein>
    <submittedName>
        <fullName evidence="1">Major capsid protein</fullName>
    </submittedName>
</protein>
<reference evidence="1" key="1">
    <citation type="submission" date="2022-10" db="EMBL/GenBank/DDBJ databases">
        <title>The complete genomes of actinobacterial strains from the NBC collection.</title>
        <authorList>
            <person name="Joergensen T.S."/>
            <person name="Alvarez Arevalo M."/>
            <person name="Sterndorff E.B."/>
            <person name="Faurdal D."/>
            <person name="Vuksanovic O."/>
            <person name="Mourched A.-S."/>
            <person name="Charusanti P."/>
            <person name="Shaw S."/>
            <person name="Blin K."/>
            <person name="Weber T."/>
        </authorList>
    </citation>
    <scope>NUCLEOTIDE SEQUENCE</scope>
    <source>
        <strain evidence="1">NBC_00008</strain>
    </source>
</reference>
<dbReference type="InterPro" id="IPR005564">
    <property type="entry name" value="Major_capsid_GpE"/>
</dbReference>
<evidence type="ECO:0000313" key="1">
    <source>
        <dbReference type="EMBL" id="WTW72857.1"/>
    </source>
</evidence>
<dbReference type="EMBL" id="CP108313">
    <property type="protein sequence ID" value="WTW72857.1"/>
    <property type="molecule type" value="Genomic_DNA"/>
</dbReference>
<dbReference type="InterPro" id="IPR053738">
    <property type="entry name" value="Lambda_capsid_assembly"/>
</dbReference>
<proteinExistence type="predicted"/>
<name>A0AAU2VYT8_9ACTN</name>
<dbReference type="Pfam" id="PF03864">
    <property type="entry name" value="Phage_cap_E"/>
    <property type="match status" value="1"/>
</dbReference>